<keyword evidence="4" id="KW-1185">Reference proteome</keyword>
<dbReference type="Proteomes" id="UP000029665">
    <property type="component" value="Unassembled WGS sequence"/>
</dbReference>
<dbReference type="HOGENOM" id="CLU_1361026_0_0_1"/>
<gene>
    <name evidence="3" type="ORF">BN946_scf184640.g10</name>
</gene>
<dbReference type="GO" id="GO:0008240">
    <property type="term" value="F:tripeptidyl-peptidase activity"/>
    <property type="evidence" value="ECO:0007669"/>
    <property type="project" value="TreeGrafter"/>
</dbReference>
<dbReference type="PROSITE" id="PS51695">
    <property type="entry name" value="SEDOLISIN"/>
    <property type="match status" value="1"/>
</dbReference>
<dbReference type="PANTHER" id="PTHR14218">
    <property type="entry name" value="PROTEASE S8 TRIPEPTIDYL PEPTIDASE I CLN2"/>
    <property type="match status" value="1"/>
</dbReference>
<dbReference type="InterPro" id="IPR036852">
    <property type="entry name" value="Peptidase_S8/S53_dom_sf"/>
</dbReference>
<proteinExistence type="predicted"/>
<dbReference type="InterPro" id="IPR030400">
    <property type="entry name" value="Sedolisin_dom"/>
</dbReference>
<dbReference type="OrthoDB" id="409122at2759"/>
<dbReference type="PANTHER" id="PTHR14218:SF15">
    <property type="entry name" value="TRIPEPTIDYL-PEPTIDASE 1"/>
    <property type="match status" value="1"/>
</dbReference>
<comment type="caution">
    <text evidence="1">Lacks conserved residue(s) required for the propagation of feature annotation.</text>
</comment>
<protein>
    <recommendedName>
        <fullName evidence="2">Peptidase S53 domain-containing protein</fullName>
    </recommendedName>
</protein>
<organism evidence="3 4">
    <name type="scientific">Pycnoporus cinnabarinus</name>
    <name type="common">Cinnabar-red polypore</name>
    <name type="synonym">Trametes cinnabarina</name>
    <dbReference type="NCBI Taxonomy" id="5643"/>
    <lineage>
        <taxon>Eukaryota</taxon>
        <taxon>Fungi</taxon>
        <taxon>Dikarya</taxon>
        <taxon>Basidiomycota</taxon>
        <taxon>Agaricomycotina</taxon>
        <taxon>Agaricomycetes</taxon>
        <taxon>Polyporales</taxon>
        <taxon>Polyporaceae</taxon>
        <taxon>Trametes</taxon>
    </lineage>
</organism>
<evidence type="ECO:0000256" key="1">
    <source>
        <dbReference type="PROSITE-ProRule" id="PRU01032"/>
    </source>
</evidence>
<dbReference type="GO" id="GO:0006508">
    <property type="term" value="P:proteolysis"/>
    <property type="evidence" value="ECO:0007669"/>
    <property type="project" value="InterPro"/>
</dbReference>
<dbReference type="EMBL" id="CCBP010000233">
    <property type="protein sequence ID" value="CDO75035.1"/>
    <property type="molecule type" value="Genomic_DNA"/>
</dbReference>
<evidence type="ECO:0000259" key="2">
    <source>
        <dbReference type="PROSITE" id="PS51695"/>
    </source>
</evidence>
<dbReference type="GO" id="GO:0004252">
    <property type="term" value="F:serine-type endopeptidase activity"/>
    <property type="evidence" value="ECO:0007669"/>
    <property type="project" value="InterPro"/>
</dbReference>
<evidence type="ECO:0000313" key="4">
    <source>
        <dbReference type="Proteomes" id="UP000029665"/>
    </source>
</evidence>
<dbReference type="InterPro" id="IPR050819">
    <property type="entry name" value="Tripeptidyl-peptidase_I"/>
</dbReference>
<feature type="domain" description="Peptidase S53" evidence="2">
    <location>
        <begin position="1"/>
        <end position="201"/>
    </location>
</feature>
<dbReference type="AlphaFoldDB" id="A0A060SKV6"/>
<accession>A0A060SKV6</accession>
<evidence type="ECO:0000313" key="3">
    <source>
        <dbReference type="EMBL" id="CDO75035.1"/>
    </source>
</evidence>
<reference evidence="3" key="1">
    <citation type="submission" date="2014-01" db="EMBL/GenBank/DDBJ databases">
        <title>The genome of the white-rot fungus Pycnoporus cinnabarinus: a basidiomycete model with a versatile arsenal for lignocellulosic biomass breakdown.</title>
        <authorList>
            <person name="Levasseur A."/>
            <person name="Lomascolo A."/>
            <person name="Ruiz-Duenas F.J."/>
            <person name="Uzan E."/>
            <person name="Piumi F."/>
            <person name="Kues U."/>
            <person name="Ram A.F.J."/>
            <person name="Murat C."/>
            <person name="Haon M."/>
            <person name="Benoit I."/>
            <person name="Arfi Y."/>
            <person name="Chevret D."/>
            <person name="Drula E."/>
            <person name="Kwon M.J."/>
            <person name="Gouret P."/>
            <person name="Lesage-Meessen L."/>
            <person name="Lombard V."/>
            <person name="Mariette J."/>
            <person name="Noirot C."/>
            <person name="Park J."/>
            <person name="Patyshakuliyeva A."/>
            <person name="Wieneger R.A.B."/>
            <person name="Wosten H.A.B."/>
            <person name="Martin F."/>
            <person name="Coutinho P.M."/>
            <person name="de Vries R."/>
            <person name="Martinez A.T."/>
            <person name="Klopp C."/>
            <person name="Pontarotti P."/>
            <person name="Henrissat B."/>
            <person name="Record E."/>
        </authorList>
    </citation>
    <scope>NUCLEOTIDE SEQUENCE [LARGE SCALE GENOMIC DNA]</scope>
    <source>
        <strain evidence="3">BRFM137</strain>
    </source>
</reference>
<dbReference type="STRING" id="5643.A0A060SKV6"/>
<comment type="caution">
    <text evidence="3">The sequence shown here is derived from an EMBL/GenBank/DDBJ whole genome shotgun (WGS) entry which is preliminary data.</text>
</comment>
<sequence length="201" mass="21998">MLTKHTTLKLRTFFVQSDFPRLEEELYDASNPSNFHDGDLMGPMDLINLLLVEGAPPQMLTTSYSLNEREISRKLAIVTSVGATNSFGPEIAANLSAGAFSNYFSRPPYQDAAVNSYLTVLGETDAGLYNAPERAFPDVAAQGINFEIILNGQEVRVNGTSCSTPTFASVVALLNDHRAAKGKPPLGFLNRSGTRRRVERR</sequence>
<name>A0A060SKV6_PYCCI</name>
<dbReference type="SUPFAM" id="SSF52743">
    <property type="entry name" value="Subtilisin-like"/>
    <property type="match status" value="1"/>
</dbReference>
<dbReference type="Gene3D" id="3.40.50.200">
    <property type="entry name" value="Peptidase S8/S53 domain"/>
    <property type="match status" value="1"/>
</dbReference>